<comment type="caution">
    <text evidence="2">The sequence shown here is derived from an EMBL/GenBank/DDBJ whole genome shotgun (WGS) entry which is preliminary data.</text>
</comment>
<proteinExistence type="predicted"/>
<dbReference type="EMBL" id="BJHW01000001">
    <property type="protein sequence ID" value="GDY54005.1"/>
    <property type="molecule type" value="Genomic_DNA"/>
</dbReference>
<dbReference type="AlphaFoldDB" id="A0A4D4KYI3"/>
<gene>
    <name evidence="2" type="ORF">SVIO_046280</name>
</gene>
<evidence type="ECO:0000256" key="1">
    <source>
        <dbReference type="SAM" id="MobiDB-lite"/>
    </source>
</evidence>
<feature type="region of interest" description="Disordered" evidence="1">
    <location>
        <begin position="28"/>
        <end position="83"/>
    </location>
</feature>
<accession>A0A4D4KYI3</accession>
<evidence type="ECO:0000313" key="3">
    <source>
        <dbReference type="Proteomes" id="UP000301309"/>
    </source>
</evidence>
<sequence>MWREVGVGDGLDPAPRTVDLLVDVQAEAHPRARPGPDAAPSADSGHMATVPPCRMVHSGCPSSSGPPTMRVPRGAVNRTDQAL</sequence>
<keyword evidence="3" id="KW-1185">Reference proteome</keyword>
<reference evidence="2 3" key="1">
    <citation type="journal article" date="2020" name="Int. J. Syst. Evol. Microbiol.">
        <title>Reclassification of Streptomyces castelarensis and Streptomyces sporoclivatus as later heterotypic synonyms of Streptomyces antimycoticus.</title>
        <authorList>
            <person name="Komaki H."/>
            <person name="Tamura T."/>
        </authorList>
    </citation>
    <scope>NUCLEOTIDE SEQUENCE [LARGE SCALE GENOMIC DNA]</scope>
    <source>
        <strain evidence="2 3">NBRC 13459</strain>
    </source>
</reference>
<dbReference type="Proteomes" id="UP000301309">
    <property type="component" value="Unassembled WGS sequence"/>
</dbReference>
<evidence type="ECO:0000313" key="2">
    <source>
        <dbReference type="EMBL" id="GDY54005.1"/>
    </source>
</evidence>
<protein>
    <submittedName>
        <fullName evidence="2">Uncharacterized protein</fullName>
    </submittedName>
</protein>
<name>A0A4D4KYI3_STRVO</name>
<organism evidence="2 3">
    <name type="scientific">Streptomyces violaceusniger</name>
    <dbReference type="NCBI Taxonomy" id="68280"/>
    <lineage>
        <taxon>Bacteria</taxon>
        <taxon>Bacillati</taxon>
        <taxon>Actinomycetota</taxon>
        <taxon>Actinomycetes</taxon>
        <taxon>Kitasatosporales</taxon>
        <taxon>Streptomycetaceae</taxon>
        <taxon>Streptomyces</taxon>
        <taxon>Streptomyces violaceusniger group</taxon>
    </lineage>
</organism>